<dbReference type="RefSeq" id="WP_107750603.1">
    <property type="nucleotide sequence ID" value="NZ_QBKF01000002.1"/>
</dbReference>
<reference evidence="2 3" key="1">
    <citation type="journal article" date="2011" name="Syst. Appl. Microbiol.">
        <title>Defluviimonas denitrificans gen. nov., sp. nov., and Pararhodobacter aggregans gen. nov., sp. nov., non-phototrophic Rhodobacteraceae from the biofilter of a marine aquaculture.</title>
        <authorList>
            <person name="Foesel B.U."/>
            <person name="Drake H.L."/>
            <person name="Schramm A."/>
        </authorList>
    </citation>
    <scope>NUCLEOTIDE SEQUENCE [LARGE SCALE GENOMIC DNA]</scope>
    <source>
        <strain evidence="2 3">D1-19</strain>
    </source>
</reference>
<comment type="caution">
    <text evidence="2">The sequence shown here is derived from an EMBL/GenBank/DDBJ whole genome shotgun (WGS) entry which is preliminary data.</text>
</comment>
<name>A0A2T7UVB3_9RHOB</name>
<keyword evidence="1" id="KW-1133">Transmembrane helix</keyword>
<dbReference type="EMBL" id="QDDR01000002">
    <property type="protein sequence ID" value="PVE48509.1"/>
    <property type="molecule type" value="Genomic_DNA"/>
</dbReference>
<evidence type="ECO:0000313" key="3">
    <source>
        <dbReference type="Proteomes" id="UP000244810"/>
    </source>
</evidence>
<evidence type="ECO:0000256" key="1">
    <source>
        <dbReference type="SAM" id="Phobius"/>
    </source>
</evidence>
<keyword evidence="1" id="KW-0812">Transmembrane</keyword>
<feature type="transmembrane region" description="Helical" evidence="1">
    <location>
        <begin position="42"/>
        <end position="64"/>
    </location>
</feature>
<evidence type="ECO:0000313" key="2">
    <source>
        <dbReference type="EMBL" id="PVE48509.1"/>
    </source>
</evidence>
<organism evidence="2 3">
    <name type="scientific">Pararhodobacter aggregans</name>
    <dbReference type="NCBI Taxonomy" id="404875"/>
    <lineage>
        <taxon>Bacteria</taxon>
        <taxon>Pseudomonadati</taxon>
        <taxon>Pseudomonadota</taxon>
        <taxon>Alphaproteobacteria</taxon>
        <taxon>Rhodobacterales</taxon>
        <taxon>Paracoccaceae</taxon>
        <taxon>Pararhodobacter</taxon>
    </lineage>
</organism>
<feature type="transmembrane region" description="Helical" evidence="1">
    <location>
        <begin position="15"/>
        <end position="35"/>
    </location>
</feature>
<protein>
    <submittedName>
        <fullName evidence="2">Uncharacterized protein</fullName>
    </submittedName>
</protein>
<gene>
    <name evidence="2" type="ORF">DDE23_05495</name>
</gene>
<proteinExistence type="predicted"/>
<keyword evidence="3" id="KW-1185">Reference proteome</keyword>
<accession>A0A2T7UVB3</accession>
<keyword evidence="1" id="KW-0472">Membrane</keyword>
<sequence>MRQLPPALTAALRPALPTLAAGALAGLYVILMLAAGNRDTQLFGYALALGLAVLVPFEATAFWLRRGAPLPALPLPALATLAQPVLRLARQARGRDRGQPEAARVVPAE</sequence>
<dbReference type="AlphaFoldDB" id="A0A2T7UVB3"/>
<dbReference type="Proteomes" id="UP000244810">
    <property type="component" value="Unassembled WGS sequence"/>
</dbReference>